<dbReference type="PRINTS" id="PR01443">
    <property type="entry name" value="TFIID30KDSUB"/>
</dbReference>
<dbReference type="PANTHER" id="PTHR21242:SF0">
    <property type="entry name" value="TRANSCRIPTION INITIATION FACTOR TFIID SUBUNIT 10"/>
    <property type="match status" value="1"/>
</dbReference>
<accession>A0A8D0WJL6</accession>
<evidence type="ECO:0000256" key="2">
    <source>
        <dbReference type="ARBA" id="ARBA00023015"/>
    </source>
</evidence>
<dbReference type="Ensembl" id="ENSSSCT00030048117.1">
    <property type="protein sequence ID" value="ENSSSCP00030021713.1"/>
    <property type="gene ID" value="ENSSSCG00030034767.1"/>
</dbReference>
<evidence type="ECO:0000256" key="4">
    <source>
        <dbReference type="ARBA" id="ARBA00023242"/>
    </source>
</evidence>
<keyword evidence="3 6" id="KW-0804">Transcription</keyword>
<dbReference type="CDD" id="cd07982">
    <property type="entry name" value="HFD_TAF10"/>
    <property type="match status" value="1"/>
</dbReference>
<protein>
    <recommendedName>
        <fullName evidence="6">Transcription initiation factor TFIID subunit 10</fullName>
    </recommendedName>
</protein>
<keyword evidence="4 6" id="KW-0539">Nucleus</keyword>
<evidence type="ECO:0000313" key="7">
    <source>
        <dbReference type="Ensembl" id="ENSSSCP00030021713.1"/>
    </source>
</evidence>
<evidence type="ECO:0000256" key="5">
    <source>
        <dbReference type="ARBA" id="ARBA00025730"/>
    </source>
</evidence>
<reference evidence="7" key="1">
    <citation type="submission" date="2025-08" db="UniProtKB">
        <authorList>
            <consortium name="Ensembl"/>
        </authorList>
    </citation>
    <scope>IDENTIFICATION</scope>
</reference>
<evidence type="ECO:0000256" key="1">
    <source>
        <dbReference type="ARBA" id="ARBA00004123"/>
    </source>
</evidence>
<dbReference type="PIRSF" id="PIRSF017246">
    <property type="entry name" value="TFIID_TAF10"/>
    <property type="match status" value="1"/>
</dbReference>
<dbReference type="PANTHER" id="PTHR21242">
    <property type="entry name" value="TRANSCRIPTION INITIATION FACTOR TFIID SUBUNIT 10"/>
    <property type="match status" value="1"/>
</dbReference>
<comment type="function">
    <text evidence="6">The TFIID basal transcription factor complex plays a major role in the initiation of RNA polymerase II (Pol II)-dependent transcription.</text>
</comment>
<dbReference type="Proteomes" id="UP000694570">
    <property type="component" value="Unplaced"/>
</dbReference>
<keyword evidence="2 6" id="KW-0805">Transcription regulation</keyword>
<evidence type="ECO:0000256" key="3">
    <source>
        <dbReference type="ARBA" id="ARBA00023163"/>
    </source>
</evidence>
<comment type="similarity">
    <text evidence="5 6">Belongs to the TAF10 family.</text>
</comment>
<comment type="subcellular location">
    <subcellularLocation>
        <location evidence="1 6">Nucleus</location>
    </subcellularLocation>
</comment>
<evidence type="ECO:0000313" key="8">
    <source>
        <dbReference type="Proteomes" id="UP000694570"/>
    </source>
</evidence>
<proteinExistence type="inferred from homology"/>
<dbReference type="GO" id="GO:0006352">
    <property type="term" value="P:DNA-templated transcription initiation"/>
    <property type="evidence" value="ECO:0007669"/>
    <property type="project" value="InterPro"/>
</dbReference>
<sequence>MSNGVFMLPSMANEDVKPVVSSTPLLDFMMQLRDYRPTIPDALTGNYLNLSGFEASDRRIIRLVSLAAQKFISDIANDALQHCKMKGTASGNSRSKSKDHKYTLTMEDLTLALSEYGINVKKPHYFTSLNVLVCPLVPTPTCFH</sequence>
<dbReference type="InterPro" id="IPR003923">
    <property type="entry name" value="TAF10"/>
</dbReference>
<dbReference type="Pfam" id="PF03540">
    <property type="entry name" value="TAF10"/>
    <property type="match status" value="1"/>
</dbReference>
<evidence type="ECO:0000256" key="6">
    <source>
        <dbReference type="PIRNR" id="PIRNR017246"/>
    </source>
</evidence>
<name>A0A8D0WJL6_PIG</name>
<organism evidence="7 8">
    <name type="scientific">Sus scrofa</name>
    <name type="common">Pig</name>
    <dbReference type="NCBI Taxonomy" id="9823"/>
    <lineage>
        <taxon>Eukaryota</taxon>
        <taxon>Metazoa</taxon>
        <taxon>Chordata</taxon>
        <taxon>Craniata</taxon>
        <taxon>Vertebrata</taxon>
        <taxon>Euteleostomi</taxon>
        <taxon>Mammalia</taxon>
        <taxon>Eutheria</taxon>
        <taxon>Laurasiatheria</taxon>
        <taxon>Artiodactyla</taxon>
        <taxon>Suina</taxon>
        <taxon>Suidae</taxon>
        <taxon>Sus</taxon>
    </lineage>
</organism>
<dbReference type="GO" id="GO:0005634">
    <property type="term" value="C:nucleus"/>
    <property type="evidence" value="ECO:0007669"/>
    <property type="project" value="UniProtKB-SubCell"/>
</dbReference>
<dbReference type="AlphaFoldDB" id="A0A8D0WJL6"/>